<dbReference type="Pfam" id="PF07624">
    <property type="entry name" value="PSD2"/>
    <property type="match status" value="1"/>
</dbReference>
<accession>B4D224</accession>
<dbReference type="RefSeq" id="WP_006980516.1">
    <property type="nucleotide sequence ID" value="NZ_ABVL01000008.1"/>
</dbReference>
<sequence precursor="true">MLNRRHFFLPIAFWPLLACTAHADTATTSGWQDVRPLLQQRCYECHGEKKVKGGVNLKKLNDDPHLSTEFEMWEKVKEAVSSGDMPPDDKKPLADAERDKTLQWLTHSLDDTIREHGGDPGTVTIRRLTNTEYDHTLRDLTGVDLGLAKDFTPDGGGGEGFSNVGDVLFISPQQLDKYFSAARKLADYATILPGSGITFQKTRVGLRGPVQLKAQAEQALYVWYQKMAEPLLPKDGEDAHEADYMTACWKWQHKDLTGATSLEQLAKDNHLTLAFLENWWTVLNSTKPESRYLDLTRVTWRELPGPDAAKPHDVPAAVSEKIQQIQANQRSWLGPAKNPGGGVQRHQQDSDGIHRYSFTTGVSGHPAVHIVLGDVADGNKGDWVTFDGLTLKHGKKKELYIDWLKSAIAADKDALTKLGADPGKLGADPAKAGADAAKLNAALATKEEALGKFGKDPRGGTCAADAIVVQAPVVITLPLPPDASEFIGGGKLDIDGPDADAASVQWLATADTPPDPTKVIPGSLTVWKRGSSATHLLGREFNVMKEAFPDEYVRRLEEVARNYYRGGHPATSVYYLSDAQLTAIISPAEKAHWEKMMTDWNFVKSPQIAPQYSKEWDNIEKKDLAAFATRAWRHPLSADETAQIGALYDAARGRDLDRESAGREVIVRVLVSPQFLFKLEDASQPGVQPLNAWEVASRLSYFIWASEPDAPLRAAAADGSLLKPDVLARETKRLLRDPRASALAEEFAGQWLKFNGFDAKANIDTNKFPEFTPELQHDMYREAVEFFTHLIREDRPVREIVSADYTYLNERLAKFYGIPNITGDEFRQVKVADYQRGGVLGMGCLLAKNSYPQRTSPVLRGVWLLTSVLGTPTPPPPNNVPKLDDSVSKASTLRERLERHRKDKACSVCHDKIDPLGFALEGFDPIGRVRTVDEAGLPIDNTGQMKGGATFKGLDGLRNFLAQRDSEFTMNFCRKLIGYALGRTIILTDKPLMDSMRADLSKSDDRFSVAILDITKSRQFLNRRNE</sequence>
<feature type="domain" description="DUF1588" evidence="4">
    <location>
        <begin position="836"/>
        <end position="932"/>
    </location>
</feature>
<dbReference type="Pfam" id="PF07635">
    <property type="entry name" value="PSCyt1"/>
    <property type="match status" value="1"/>
</dbReference>
<dbReference type="GO" id="GO:0009055">
    <property type="term" value="F:electron transfer activity"/>
    <property type="evidence" value="ECO:0007669"/>
    <property type="project" value="InterPro"/>
</dbReference>
<evidence type="ECO:0000256" key="1">
    <source>
        <dbReference type="SAM" id="SignalP"/>
    </source>
</evidence>
<feature type="domain" description="DUF1592" evidence="5">
    <location>
        <begin position="690"/>
        <end position="818"/>
    </location>
</feature>
<feature type="signal peptide" evidence="1">
    <location>
        <begin position="1"/>
        <end position="23"/>
    </location>
</feature>
<dbReference type="InParanoid" id="B4D224"/>
<dbReference type="InterPro" id="IPR011429">
    <property type="entry name" value="Cyt_c_Planctomycete-type"/>
</dbReference>
<organism evidence="8 9">
    <name type="scientific">Chthoniobacter flavus Ellin428</name>
    <dbReference type="NCBI Taxonomy" id="497964"/>
    <lineage>
        <taxon>Bacteria</taxon>
        <taxon>Pseudomonadati</taxon>
        <taxon>Verrucomicrobiota</taxon>
        <taxon>Spartobacteria</taxon>
        <taxon>Chthoniobacterales</taxon>
        <taxon>Chthoniobacteraceae</taxon>
        <taxon>Chthoniobacter</taxon>
    </lineage>
</organism>
<dbReference type="Pfam" id="PF07637">
    <property type="entry name" value="PSD5"/>
    <property type="match status" value="1"/>
</dbReference>
<dbReference type="GO" id="GO:0020037">
    <property type="term" value="F:heme binding"/>
    <property type="evidence" value="ECO:0007669"/>
    <property type="project" value="InterPro"/>
</dbReference>
<feature type="domain" description="Cytochrome C Planctomycete-type" evidence="6">
    <location>
        <begin position="42"/>
        <end position="89"/>
    </location>
</feature>
<evidence type="ECO:0000259" key="2">
    <source>
        <dbReference type="Pfam" id="PF07624"/>
    </source>
</evidence>
<feature type="chain" id="PRO_5002802346" description="Cytochrome c domain-containing protein" evidence="1">
    <location>
        <begin position="24"/>
        <end position="1026"/>
    </location>
</feature>
<dbReference type="eggNOG" id="COG2010">
    <property type="taxonomic scope" value="Bacteria"/>
</dbReference>
<dbReference type="InterPro" id="IPR036909">
    <property type="entry name" value="Cyt_c-like_dom_sf"/>
</dbReference>
<evidence type="ECO:0000259" key="7">
    <source>
        <dbReference type="Pfam" id="PF07637"/>
    </source>
</evidence>
<evidence type="ECO:0000259" key="6">
    <source>
        <dbReference type="Pfam" id="PF07635"/>
    </source>
</evidence>
<protein>
    <recommendedName>
        <fullName evidence="10">Cytochrome c domain-containing protein</fullName>
    </recommendedName>
</protein>
<gene>
    <name evidence="8" type="ORF">CfE428DRAFT_3191</name>
</gene>
<evidence type="ECO:0000313" key="8">
    <source>
        <dbReference type="EMBL" id="EDY19506.1"/>
    </source>
</evidence>
<dbReference type="Pfam" id="PF07631">
    <property type="entry name" value="PSD4"/>
    <property type="match status" value="1"/>
</dbReference>
<dbReference type="InterPro" id="IPR013039">
    <property type="entry name" value="DUF1588"/>
</dbReference>
<dbReference type="InterPro" id="IPR013043">
    <property type="entry name" value="DUF1595"/>
</dbReference>
<feature type="domain" description="DUF1587" evidence="3">
    <location>
        <begin position="126"/>
        <end position="189"/>
    </location>
</feature>
<feature type="domain" description="DUF1585" evidence="2">
    <location>
        <begin position="948"/>
        <end position="1020"/>
    </location>
</feature>
<name>B4D224_9BACT</name>
<feature type="domain" description="DUF1595" evidence="7">
    <location>
        <begin position="624"/>
        <end position="680"/>
    </location>
</feature>
<dbReference type="AlphaFoldDB" id="B4D224"/>
<keyword evidence="1" id="KW-0732">Signal</keyword>
<evidence type="ECO:0000259" key="3">
    <source>
        <dbReference type="Pfam" id="PF07626"/>
    </source>
</evidence>
<dbReference type="EMBL" id="ABVL01000008">
    <property type="protein sequence ID" value="EDY19506.1"/>
    <property type="molecule type" value="Genomic_DNA"/>
</dbReference>
<evidence type="ECO:0000259" key="5">
    <source>
        <dbReference type="Pfam" id="PF07631"/>
    </source>
</evidence>
<dbReference type="Pfam" id="PF07626">
    <property type="entry name" value="PSD3"/>
    <property type="match status" value="1"/>
</dbReference>
<reference evidence="8 9" key="1">
    <citation type="journal article" date="2011" name="J. Bacteriol.">
        <title>Genome sequence of Chthoniobacter flavus Ellin428, an aerobic heterotrophic soil bacterium.</title>
        <authorList>
            <person name="Kant R."/>
            <person name="van Passel M.W."/>
            <person name="Palva A."/>
            <person name="Lucas S."/>
            <person name="Lapidus A."/>
            <person name="Glavina Del Rio T."/>
            <person name="Dalin E."/>
            <person name="Tice H."/>
            <person name="Bruce D."/>
            <person name="Goodwin L."/>
            <person name="Pitluck S."/>
            <person name="Larimer F.W."/>
            <person name="Land M.L."/>
            <person name="Hauser L."/>
            <person name="Sangwan P."/>
            <person name="de Vos W.M."/>
            <person name="Janssen P.H."/>
            <person name="Smidt H."/>
        </authorList>
    </citation>
    <scope>NUCLEOTIDE SEQUENCE [LARGE SCALE GENOMIC DNA]</scope>
    <source>
        <strain evidence="8 9">Ellin428</strain>
    </source>
</reference>
<dbReference type="InterPro" id="IPR013036">
    <property type="entry name" value="DUF1587"/>
</dbReference>
<proteinExistence type="predicted"/>
<dbReference type="SUPFAM" id="SSF46626">
    <property type="entry name" value="Cytochrome c"/>
    <property type="match status" value="1"/>
</dbReference>
<dbReference type="STRING" id="497964.CfE428DRAFT_3191"/>
<comment type="caution">
    <text evidence="8">The sequence shown here is derived from an EMBL/GenBank/DDBJ whole genome shotgun (WGS) entry which is preliminary data.</text>
</comment>
<evidence type="ECO:0000313" key="9">
    <source>
        <dbReference type="Proteomes" id="UP000005824"/>
    </source>
</evidence>
<evidence type="ECO:0008006" key="10">
    <source>
        <dbReference type="Google" id="ProtNLM"/>
    </source>
</evidence>
<dbReference type="Proteomes" id="UP000005824">
    <property type="component" value="Unassembled WGS sequence"/>
</dbReference>
<dbReference type="Pfam" id="PF07627">
    <property type="entry name" value="PSCyt3"/>
    <property type="match status" value="1"/>
</dbReference>
<dbReference type="InterPro" id="IPR011478">
    <property type="entry name" value="DUF1585"/>
</dbReference>
<evidence type="ECO:0000259" key="4">
    <source>
        <dbReference type="Pfam" id="PF07627"/>
    </source>
</evidence>
<dbReference type="InterPro" id="IPR013042">
    <property type="entry name" value="DUF1592"/>
</dbReference>
<keyword evidence="9" id="KW-1185">Reference proteome</keyword>